<evidence type="ECO:0000313" key="3">
    <source>
        <dbReference type="Proteomes" id="UP000001901"/>
    </source>
</evidence>
<proteinExistence type="predicted"/>
<dbReference type="InterPro" id="IPR014925">
    <property type="entry name" value="CGGC_dom"/>
</dbReference>
<dbReference type="RefSeq" id="WP_012940334.1">
    <property type="nucleotide sequence ID" value="NC_013741.1"/>
</dbReference>
<dbReference type="GeneID" id="8739603"/>
<accession>D2RI73</accession>
<sequence length="116" mass="12931">MVKALIICCEKIRDRVCIGCERCLTAARERLGNFEKFDKVDIVGILGCGGCPGFVIPRLKLYKKWIEGFDDFDVVFIGNCIKAATSMGGCPMNLDKLVETVKNFTNKEVIVGTHPW</sequence>
<dbReference type="HOGENOM" id="CLU_147304_4_0_2"/>
<dbReference type="SMART" id="SM01078">
    <property type="entry name" value="CGGC"/>
    <property type="match status" value="1"/>
</dbReference>
<dbReference type="eggNOG" id="arCOG02639">
    <property type="taxonomic scope" value="Archaea"/>
</dbReference>
<dbReference type="STRING" id="572546.Arcpr_0937"/>
<dbReference type="EMBL" id="CP001857">
    <property type="protein sequence ID" value="ADB57998.1"/>
    <property type="molecule type" value="Genomic_DNA"/>
</dbReference>
<name>D2RI73_ARCPA</name>
<dbReference type="Proteomes" id="UP000001901">
    <property type="component" value="Chromosome"/>
</dbReference>
<dbReference type="AlphaFoldDB" id="D2RI73"/>
<organism evidence="2 3">
    <name type="scientific">Archaeoglobus profundus (strain DSM 5631 / JCM 9629 / NBRC 100127 / Av18)</name>
    <dbReference type="NCBI Taxonomy" id="572546"/>
    <lineage>
        <taxon>Archaea</taxon>
        <taxon>Methanobacteriati</taxon>
        <taxon>Methanobacteriota</taxon>
        <taxon>Archaeoglobi</taxon>
        <taxon>Archaeoglobales</taxon>
        <taxon>Archaeoglobaceae</taxon>
        <taxon>Archaeoglobus</taxon>
    </lineage>
</organism>
<keyword evidence="3" id="KW-1185">Reference proteome</keyword>
<reference evidence="2 3" key="1">
    <citation type="journal article" date="2010" name="Stand. Genomic Sci.">
        <title>Complete genome sequence of Archaeoglobus profundus type strain (AV18).</title>
        <authorList>
            <person name="von Jan M."/>
            <person name="Lapidus A."/>
            <person name="Del Rio T.G."/>
            <person name="Copeland A."/>
            <person name="Tice H."/>
            <person name="Cheng J.F."/>
            <person name="Lucas S."/>
            <person name="Chen F."/>
            <person name="Nolan M."/>
            <person name="Goodwin L."/>
            <person name="Han C."/>
            <person name="Pitluck S."/>
            <person name="Liolios K."/>
            <person name="Ivanova N."/>
            <person name="Mavromatis K."/>
            <person name="Ovchinnikova G."/>
            <person name="Chertkov O."/>
            <person name="Pati A."/>
            <person name="Chen A."/>
            <person name="Palaniappan K."/>
            <person name="Land M."/>
            <person name="Hauser L."/>
            <person name="Chang Y.J."/>
            <person name="Jeffries C.D."/>
            <person name="Saunders E."/>
            <person name="Brettin T."/>
            <person name="Detter J.C."/>
            <person name="Chain P."/>
            <person name="Eichinger K."/>
            <person name="Huber H."/>
            <person name="Spring S."/>
            <person name="Rohde M."/>
            <person name="Goker M."/>
            <person name="Wirth R."/>
            <person name="Woyke T."/>
            <person name="Bristow J."/>
            <person name="Eisen J.A."/>
            <person name="Markowitz V."/>
            <person name="Hugenholtz P."/>
            <person name="Kyrpides N.C."/>
            <person name="Klenk H.P."/>
        </authorList>
    </citation>
    <scope>NUCLEOTIDE SEQUENCE [LARGE SCALE GENOMIC DNA]</scope>
    <source>
        <strain evidence="3">DSM 5631 / JCM 9629 / NBRC 100127 / Av18</strain>
    </source>
</reference>
<dbReference type="PaxDb" id="572546-Arcpr_0937"/>
<dbReference type="KEGG" id="apo:Arcpr_0937"/>
<gene>
    <name evidence="2" type="ordered locus">Arcpr_0937</name>
</gene>
<dbReference type="Pfam" id="PF08821">
    <property type="entry name" value="CGGC"/>
    <property type="match status" value="1"/>
</dbReference>
<feature type="domain" description="CGGC" evidence="1">
    <location>
        <begin position="3"/>
        <end position="114"/>
    </location>
</feature>
<dbReference type="OrthoDB" id="63175at2157"/>
<evidence type="ECO:0000259" key="1">
    <source>
        <dbReference type="SMART" id="SM01078"/>
    </source>
</evidence>
<evidence type="ECO:0000313" key="2">
    <source>
        <dbReference type="EMBL" id="ADB57998.1"/>
    </source>
</evidence>
<protein>
    <recommendedName>
        <fullName evidence="1">CGGC domain-containing protein</fullName>
    </recommendedName>
</protein>